<dbReference type="GeneID" id="128202236"/>
<dbReference type="PANTHER" id="PTHR37984:SF5">
    <property type="entry name" value="PROTEIN NYNRIN-LIKE"/>
    <property type="match status" value="1"/>
</dbReference>
<keyword evidence="7" id="KW-1185">Reference proteome</keyword>
<evidence type="ECO:0000256" key="2">
    <source>
        <dbReference type="ARBA" id="ARBA00022771"/>
    </source>
</evidence>
<dbReference type="Pfam" id="PF13696">
    <property type="entry name" value="zf-CCHC_2"/>
    <property type="match status" value="1"/>
</dbReference>
<dbReference type="InterPro" id="IPR036875">
    <property type="entry name" value="Znf_CCHC_sf"/>
</dbReference>
<dbReference type="SMART" id="SM00343">
    <property type="entry name" value="ZnF_C2HC"/>
    <property type="match status" value="2"/>
</dbReference>
<feature type="region of interest" description="Disordered" evidence="5">
    <location>
        <begin position="1"/>
        <end position="22"/>
    </location>
</feature>
<organism evidence="7 8">
    <name type="scientific">Galleria mellonella</name>
    <name type="common">Greater wax moth</name>
    <dbReference type="NCBI Taxonomy" id="7137"/>
    <lineage>
        <taxon>Eukaryota</taxon>
        <taxon>Metazoa</taxon>
        <taxon>Ecdysozoa</taxon>
        <taxon>Arthropoda</taxon>
        <taxon>Hexapoda</taxon>
        <taxon>Insecta</taxon>
        <taxon>Pterygota</taxon>
        <taxon>Neoptera</taxon>
        <taxon>Endopterygota</taxon>
        <taxon>Lepidoptera</taxon>
        <taxon>Glossata</taxon>
        <taxon>Ditrysia</taxon>
        <taxon>Pyraloidea</taxon>
        <taxon>Pyralidae</taxon>
        <taxon>Galleriinae</taxon>
        <taxon>Galleria</taxon>
    </lineage>
</organism>
<reference evidence="8" key="1">
    <citation type="submission" date="2025-08" db="UniProtKB">
        <authorList>
            <consortium name="RefSeq"/>
        </authorList>
    </citation>
    <scope>IDENTIFICATION</scope>
    <source>
        <tissue evidence="8">Whole larvae</tissue>
    </source>
</reference>
<evidence type="ECO:0000313" key="8">
    <source>
        <dbReference type="RefSeq" id="XP_052757780.1"/>
    </source>
</evidence>
<evidence type="ECO:0000256" key="4">
    <source>
        <dbReference type="PROSITE-ProRule" id="PRU00047"/>
    </source>
</evidence>
<dbReference type="SUPFAM" id="SSF56672">
    <property type="entry name" value="DNA/RNA polymerases"/>
    <property type="match status" value="1"/>
</dbReference>
<accession>A0ABM3N2S7</accession>
<name>A0ABM3N2S7_GALME</name>
<dbReference type="SUPFAM" id="SSF57756">
    <property type="entry name" value="Retrovirus zinc finger-like domains"/>
    <property type="match status" value="1"/>
</dbReference>
<evidence type="ECO:0000313" key="7">
    <source>
        <dbReference type="Proteomes" id="UP001652740"/>
    </source>
</evidence>
<sequence length="482" mass="54583">MDLKAEQKSDNMSSLKMSKTEQSKMATRIKIAKKTMSVGKLSEFDVQEGNWKLYIDRMDMYFKANTVKDELKVPTLISVVGDAAYELMVNLCSPSKPCEKTYSELVYTVQKFLQPKPSVLAERYRFRQCRQSNGQSVAQYVAQLKKMAANCEFNLNFNENMRDQFICGILSDGIRQRLFAEEKIDFERALSLSLSLEAAERDAQVVENKEEGVSYSYVARQGNITTRNKLHESSCWGCGDIHHTYKQCKFRDYVCSRCNQKGHLRRVCPVKEQGLYGDDAAWTAGPRYRVQRGANIQRGRGVQRNQEIRSRGRGYGTGNNAKRLDSKETSQARAYWVREGFDAGHQMEHLEEADGNASDSDEAVYQMSLGQYKPVSVTVCINNRVITMEVDTGSALSCISEKIYSEVFENGLGCYTGECAVLRLRPHAQPVFCRARPLPYALRERVDAELDAMLSAGVIEPVDHSDWATPLEGEQKKSILKV</sequence>
<dbReference type="PROSITE" id="PS50158">
    <property type="entry name" value="ZF_CCHC"/>
    <property type="match status" value="1"/>
</dbReference>
<dbReference type="RefSeq" id="XP_052757780.1">
    <property type="nucleotide sequence ID" value="XM_052901820.1"/>
</dbReference>
<keyword evidence="2 4" id="KW-0863">Zinc-finger</keyword>
<keyword evidence="1" id="KW-0479">Metal-binding</keyword>
<dbReference type="Proteomes" id="UP001652740">
    <property type="component" value="Unplaced"/>
</dbReference>
<evidence type="ECO:0000256" key="3">
    <source>
        <dbReference type="ARBA" id="ARBA00022833"/>
    </source>
</evidence>
<dbReference type="InterPro" id="IPR001878">
    <property type="entry name" value="Znf_CCHC"/>
</dbReference>
<evidence type="ECO:0000256" key="5">
    <source>
        <dbReference type="SAM" id="MobiDB-lite"/>
    </source>
</evidence>
<dbReference type="Gene3D" id="3.10.10.10">
    <property type="entry name" value="HIV Type 1 Reverse Transcriptase, subunit A, domain 1"/>
    <property type="match status" value="1"/>
</dbReference>
<proteinExistence type="predicted"/>
<protein>
    <submittedName>
        <fullName evidence="8">Uncharacterized protein LOC128202236</fullName>
    </submittedName>
</protein>
<dbReference type="InterPro" id="IPR025829">
    <property type="entry name" value="Zn_knuckle_CX2CX3GHX4C"/>
</dbReference>
<dbReference type="InterPro" id="IPR050951">
    <property type="entry name" value="Retrovirus_Pol_polyprotein"/>
</dbReference>
<evidence type="ECO:0000259" key="6">
    <source>
        <dbReference type="PROSITE" id="PS50158"/>
    </source>
</evidence>
<dbReference type="Gene3D" id="4.10.60.10">
    <property type="entry name" value="Zinc finger, CCHC-type"/>
    <property type="match status" value="1"/>
</dbReference>
<dbReference type="InterPro" id="IPR043502">
    <property type="entry name" value="DNA/RNA_pol_sf"/>
</dbReference>
<feature type="region of interest" description="Disordered" evidence="5">
    <location>
        <begin position="296"/>
        <end position="324"/>
    </location>
</feature>
<dbReference type="PANTHER" id="PTHR37984">
    <property type="entry name" value="PROTEIN CBG26694"/>
    <property type="match status" value="1"/>
</dbReference>
<evidence type="ECO:0000256" key="1">
    <source>
        <dbReference type="ARBA" id="ARBA00022723"/>
    </source>
</evidence>
<feature type="domain" description="CCHC-type" evidence="6">
    <location>
        <begin position="255"/>
        <end position="269"/>
    </location>
</feature>
<gene>
    <name evidence="8" type="primary">LOC128202236</name>
</gene>
<keyword evidence="3" id="KW-0862">Zinc</keyword>